<accession>A0A1H0ATP3</accession>
<gene>
    <name evidence="1" type="ORF">SAMN05421820_107189</name>
</gene>
<sequence>MTESASIAQEFYKIREYWRSIDQQPGWKLMIWLAEYQDVDILDKFMETERSPVGVFDDIFFRFDSIYSGDDKEFVKELWQEFRAWFMPAPQEKHDIIKALKNDGLLLEDYTPPEGIEESIDRLWLEMLAFKKCIKDLGDTNFCIYFPPSLPTGPKMGGWFNNVLDRVPKGIRLATIDYVHSRKVDLGAKATTGKVKELQPKLKMLAAISNEMDKGSGNSDTTSTDARFTKQIRVVLDVTLKKDSDLLSKEVETLFMLSKKMGGESHVLSGYMVAAQAYYMIVDFKTSEAYADEAVSRAEVLMEKDKSTGYHLWKTCVMLKGAILVARKKRKEGIILYDGLAKTAAAHEDPYTAMEGNRFSGQLYYELDKLPLAFETLLLGLVCGSYLDREMIRQSTFMQIAALAVYIGKQIKNTKEMAVLEEQLALWIGDDWQELLQSADLEKATVRRKKTLFETT</sequence>
<evidence type="ECO:0000313" key="2">
    <source>
        <dbReference type="Proteomes" id="UP000183200"/>
    </source>
</evidence>
<proteinExistence type="predicted"/>
<dbReference type="OrthoDB" id="615153at2"/>
<dbReference type="EMBL" id="FNGY01000007">
    <property type="protein sequence ID" value="SDN36476.1"/>
    <property type="molecule type" value="Genomic_DNA"/>
</dbReference>
<reference evidence="2" key="1">
    <citation type="submission" date="2016-10" db="EMBL/GenBank/DDBJ databases">
        <authorList>
            <person name="Varghese N."/>
            <person name="Submissions S."/>
        </authorList>
    </citation>
    <scope>NUCLEOTIDE SEQUENCE [LARGE SCALE GENOMIC DNA]</scope>
    <source>
        <strain evidence="2">DSM 19110</strain>
    </source>
</reference>
<dbReference type="RefSeq" id="WP_074610370.1">
    <property type="nucleotide sequence ID" value="NZ_FNGY01000007.1"/>
</dbReference>
<organism evidence="1 2">
    <name type="scientific">Pedobacter steynii</name>
    <dbReference type="NCBI Taxonomy" id="430522"/>
    <lineage>
        <taxon>Bacteria</taxon>
        <taxon>Pseudomonadati</taxon>
        <taxon>Bacteroidota</taxon>
        <taxon>Sphingobacteriia</taxon>
        <taxon>Sphingobacteriales</taxon>
        <taxon>Sphingobacteriaceae</taxon>
        <taxon>Pedobacter</taxon>
    </lineage>
</organism>
<evidence type="ECO:0000313" key="1">
    <source>
        <dbReference type="EMBL" id="SDN36476.1"/>
    </source>
</evidence>
<dbReference type="AlphaFoldDB" id="A0A1H0ATP3"/>
<protein>
    <submittedName>
        <fullName evidence="1">Uncharacterized protein</fullName>
    </submittedName>
</protein>
<name>A0A1H0ATP3_9SPHI</name>
<dbReference type="Proteomes" id="UP000183200">
    <property type="component" value="Unassembled WGS sequence"/>
</dbReference>
<keyword evidence="2" id="KW-1185">Reference proteome</keyword>